<keyword evidence="3" id="KW-0520">NAD</keyword>
<name>A0A2U2XAY0_9FLAO</name>
<accession>A0A2U2XAY0</accession>
<evidence type="ECO:0000313" key="5">
    <source>
        <dbReference type="Proteomes" id="UP000245370"/>
    </source>
</evidence>
<dbReference type="NCBIfam" id="TIGR00557">
    <property type="entry name" value="pdxA"/>
    <property type="match status" value="1"/>
</dbReference>
<reference evidence="4 5" key="2">
    <citation type="submission" date="2018-05" db="EMBL/GenBank/DDBJ databases">
        <authorList>
            <person name="Lanie J.A."/>
            <person name="Ng W.-L."/>
            <person name="Kazmierczak K.M."/>
            <person name="Andrzejewski T.M."/>
            <person name="Davidsen T.M."/>
            <person name="Wayne K.J."/>
            <person name="Tettelin H."/>
            <person name="Glass J.I."/>
            <person name="Rusch D."/>
            <person name="Podicherti R."/>
            <person name="Tsui H.-C.T."/>
            <person name="Winkler M.E."/>
        </authorList>
    </citation>
    <scope>NUCLEOTIDE SEQUENCE [LARGE SCALE GENOMIC DNA]</scope>
    <source>
        <strain evidence="4 5">C305</strain>
    </source>
</reference>
<dbReference type="InterPro" id="IPR005255">
    <property type="entry name" value="PdxA_fam"/>
</dbReference>
<keyword evidence="2" id="KW-0560">Oxidoreductase</keyword>
<dbReference type="GO" id="GO:0051287">
    <property type="term" value="F:NAD binding"/>
    <property type="evidence" value="ECO:0007669"/>
    <property type="project" value="InterPro"/>
</dbReference>
<keyword evidence="1" id="KW-0479">Metal-binding</keyword>
<evidence type="ECO:0000256" key="2">
    <source>
        <dbReference type="ARBA" id="ARBA00023002"/>
    </source>
</evidence>
<comment type="caution">
    <text evidence="4">The sequence shown here is derived from an EMBL/GenBank/DDBJ whole genome shotgun (WGS) entry which is preliminary data.</text>
</comment>
<proteinExistence type="predicted"/>
<evidence type="ECO:0000256" key="1">
    <source>
        <dbReference type="ARBA" id="ARBA00022723"/>
    </source>
</evidence>
<gene>
    <name evidence="4" type="primary">pdxA</name>
    <name evidence="4" type="ORF">DIT68_12260</name>
</gene>
<organism evidence="4 5">
    <name type="scientific">Brumimicrobium oceani</name>
    <dbReference type="NCBI Taxonomy" id="2100725"/>
    <lineage>
        <taxon>Bacteria</taxon>
        <taxon>Pseudomonadati</taxon>
        <taxon>Bacteroidota</taxon>
        <taxon>Flavobacteriia</taxon>
        <taxon>Flavobacteriales</taxon>
        <taxon>Crocinitomicaceae</taxon>
        <taxon>Brumimicrobium</taxon>
    </lineage>
</organism>
<dbReference type="OrthoDB" id="9801783at2"/>
<dbReference type="Proteomes" id="UP000245370">
    <property type="component" value="Unassembled WGS sequence"/>
</dbReference>
<dbReference type="SUPFAM" id="SSF53659">
    <property type="entry name" value="Isocitrate/Isopropylmalate dehydrogenase-like"/>
    <property type="match status" value="1"/>
</dbReference>
<protein>
    <submittedName>
        <fullName evidence="4">4-hydroxythreonine-4-phosphate dehydrogenase PdxA</fullName>
    </submittedName>
</protein>
<dbReference type="RefSeq" id="WP_109360102.1">
    <property type="nucleotide sequence ID" value="NZ_QFRJ01000010.1"/>
</dbReference>
<dbReference type="AlphaFoldDB" id="A0A2U2XAY0"/>
<dbReference type="PANTHER" id="PTHR30004">
    <property type="entry name" value="4-HYDROXYTHREONINE-4-PHOSPHATE DEHYDROGENASE"/>
    <property type="match status" value="1"/>
</dbReference>
<dbReference type="PANTHER" id="PTHR30004:SF6">
    <property type="entry name" value="D-THREONATE 4-PHOSPHATE DEHYDROGENASE"/>
    <property type="match status" value="1"/>
</dbReference>
<keyword evidence="5" id="KW-1185">Reference proteome</keyword>
<dbReference type="Pfam" id="PF04166">
    <property type="entry name" value="PdxA"/>
    <property type="match status" value="1"/>
</dbReference>
<evidence type="ECO:0000256" key="3">
    <source>
        <dbReference type="ARBA" id="ARBA00023027"/>
    </source>
</evidence>
<evidence type="ECO:0000313" key="4">
    <source>
        <dbReference type="EMBL" id="PWH84910.1"/>
    </source>
</evidence>
<dbReference type="Gene3D" id="3.40.718.10">
    <property type="entry name" value="Isopropylmalate Dehydrogenase"/>
    <property type="match status" value="1"/>
</dbReference>
<dbReference type="GO" id="GO:0016491">
    <property type="term" value="F:oxidoreductase activity"/>
    <property type="evidence" value="ECO:0007669"/>
    <property type="project" value="UniProtKB-KW"/>
</dbReference>
<sequence>MQNKRPKENVNIKSNRKPIRVGISVGDINGIGPEVIIKALRNTEILAECTPIIYGSTKTMSFHKKAIGDDLFNYQRVTDAADAIDRKVNIVSCWNEVVEIQLGKANEIGGKYAFLSLEKATQDLAAGKIDVLVTAPISKETIHSAGFKFPGHTEYLADLSGKEDALMMMVSGELRVALVTSHIPLKQVIEEVTQDKILAKIQELNKSLKKDFGIIRPRIAVLGLNPHAGEKGEMGTEESEQITPAIQKAMEEGIVTFGPYPADGFFGSRQYASFDAVLAMYHDQGLTGFKSLAFEDGVNFTAGLPIVRTSPDHGTAFDIAGKGDANEQSMRSAIYLAIDVYRKRKFIKEINENPLPKRTVREEKKSKFF</sequence>
<dbReference type="EMBL" id="QFRJ01000010">
    <property type="protein sequence ID" value="PWH84910.1"/>
    <property type="molecule type" value="Genomic_DNA"/>
</dbReference>
<dbReference type="GO" id="GO:0046872">
    <property type="term" value="F:metal ion binding"/>
    <property type="evidence" value="ECO:0007669"/>
    <property type="project" value="UniProtKB-KW"/>
</dbReference>
<reference evidence="4 5" key="1">
    <citation type="submission" date="2018-05" db="EMBL/GenBank/DDBJ databases">
        <title>Brumimicrobium oceani sp. nov., isolated from coastal sediment.</title>
        <authorList>
            <person name="Kou Y."/>
        </authorList>
    </citation>
    <scope>NUCLEOTIDE SEQUENCE [LARGE SCALE GENOMIC DNA]</scope>
    <source>
        <strain evidence="4 5">C305</strain>
    </source>
</reference>